<dbReference type="InterPro" id="IPR011009">
    <property type="entry name" value="Kinase-like_dom_sf"/>
</dbReference>
<evidence type="ECO:0000256" key="13">
    <source>
        <dbReference type="SAM" id="MobiDB-lite"/>
    </source>
</evidence>
<name>A0AAD8J9B0_9APIA</name>
<evidence type="ECO:0000256" key="7">
    <source>
        <dbReference type="ARBA" id="ARBA00022777"/>
    </source>
</evidence>
<dbReference type="CDD" id="cd14066">
    <property type="entry name" value="STKc_IRAK"/>
    <property type="match status" value="1"/>
</dbReference>
<dbReference type="Proteomes" id="UP001237642">
    <property type="component" value="Unassembled WGS sequence"/>
</dbReference>
<evidence type="ECO:0000313" key="16">
    <source>
        <dbReference type="Proteomes" id="UP001237642"/>
    </source>
</evidence>
<dbReference type="Pfam" id="PF00069">
    <property type="entry name" value="Pkinase"/>
    <property type="match status" value="1"/>
</dbReference>
<keyword evidence="8 11" id="KW-0067">ATP-binding</keyword>
<dbReference type="EMBL" id="JAUIZM010000002">
    <property type="protein sequence ID" value="KAK1398501.1"/>
    <property type="molecule type" value="Genomic_DNA"/>
</dbReference>
<evidence type="ECO:0000256" key="1">
    <source>
        <dbReference type="ARBA" id="ARBA00004193"/>
    </source>
</evidence>
<keyword evidence="5" id="KW-0808">Transferase</keyword>
<dbReference type="FunFam" id="3.30.200.20:FF:000162">
    <property type="entry name" value="Adenine nucleotide alpha hydrolase-like domain kinase"/>
    <property type="match status" value="1"/>
</dbReference>
<gene>
    <name evidence="15" type="ORF">POM88_008364</name>
</gene>
<dbReference type="InterPro" id="IPR008271">
    <property type="entry name" value="Ser/Thr_kinase_AS"/>
</dbReference>
<reference evidence="15" key="1">
    <citation type="submission" date="2023-02" db="EMBL/GenBank/DDBJ databases">
        <title>Genome of toxic invasive species Heracleum sosnowskyi carries increased number of genes despite the absence of recent whole-genome duplications.</title>
        <authorList>
            <person name="Schelkunov M."/>
            <person name="Shtratnikova V."/>
            <person name="Makarenko M."/>
            <person name="Klepikova A."/>
            <person name="Omelchenko D."/>
            <person name="Novikova G."/>
            <person name="Obukhova E."/>
            <person name="Bogdanov V."/>
            <person name="Penin A."/>
            <person name="Logacheva M."/>
        </authorList>
    </citation>
    <scope>NUCLEOTIDE SEQUENCE</scope>
    <source>
        <strain evidence="15">Hsosn_3</strain>
        <tissue evidence="15">Leaf</tissue>
    </source>
</reference>
<dbReference type="GO" id="GO:0005524">
    <property type="term" value="F:ATP binding"/>
    <property type="evidence" value="ECO:0007669"/>
    <property type="project" value="UniProtKB-UniRule"/>
</dbReference>
<evidence type="ECO:0000256" key="3">
    <source>
        <dbReference type="ARBA" id="ARBA00022475"/>
    </source>
</evidence>
<keyword evidence="10" id="KW-0449">Lipoprotein</keyword>
<proteinExistence type="inferred from homology"/>
<comment type="similarity">
    <text evidence="2">Belongs to the protein kinase superfamily. Ser/Thr protein kinase family.</text>
</comment>
<dbReference type="SMART" id="SM00220">
    <property type="entry name" value="S_TKc"/>
    <property type="match status" value="1"/>
</dbReference>
<dbReference type="Gene3D" id="3.30.200.20">
    <property type="entry name" value="Phosphorylase Kinase, domain 1"/>
    <property type="match status" value="1"/>
</dbReference>
<dbReference type="PIRSF" id="PIRSF000654">
    <property type="entry name" value="Integrin-linked_kinase"/>
    <property type="match status" value="1"/>
</dbReference>
<keyword evidence="6 11" id="KW-0547">Nucleotide-binding</keyword>
<keyword evidence="9" id="KW-0472">Membrane</keyword>
<dbReference type="PROSITE" id="PS50011">
    <property type="entry name" value="PROTEIN_KINASE_DOM"/>
    <property type="match status" value="1"/>
</dbReference>
<dbReference type="SUPFAM" id="SSF56112">
    <property type="entry name" value="Protein kinase-like (PK-like)"/>
    <property type="match status" value="1"/>
</dbReference>
<reference evidence="15" key="2">
    <citation type="submission" date="2023-05" db="EMBL/GenBank/DDBJ databases">
        <authorList>
            <person name="Schelkunov M.I."/>
        </authorList>
    </citation>
    <scope>NUCLEOTIDE SEQUENCE</scope>
    <source>
        <strain evidence="15">Hsosn_3</strain>
        <tissue evidence="15">Leaf</tissue>
    </source>
</reference>
<dbReference type="Gene3D" id="1.10.510.10">
    <property type="entry name" value="Transferase(Phosphotransferase) domain 1"/>
    <property type="match status" value="1"/>
</dbReference>
<dbReference type="InterPro" id="IPR000719">
    <property type="entry name" value="Prot_kinase_dom"/>
</dbReference>
<dbReference type="GO" id="GO:0004674">
    <property type="term" value="F:protein serine/threonine kinase activity"/>
    <property type="evidence" value="ECO:0007669"/>
    <property type="project" value="UniProtKB-KW"/>
</dbReference>
<dbReference type="PANTHER" id="PTHR47985">
    <property type="entry name" value="OS07G0668900 PROTEIN"/>
    <property type="match status" value="1"/>
</dbReference>
<evidence type="ECO:0000256" key="12">
    <source>
        <dbReference type="RuleBase" id="RU000304"/>
    </source>
</evidence>
<evidence type="ECO:0000256" key="10">
    <source>
        <dbReference type="ARBA" id="ARBA00023288"/>
    </source>
</evidence>
<feature type="region of interest" description="Disordered" evidence="13">
    <location>
        <begin position="1"/>
        <end position="87"/>
    </location>
</feature>
<feature type="compositionally biased region" description="Polar residues" evidence="13">
    <location>
        <begin position="27"/>
        <end position="39"/>
    </location>
</feature>
<dbReference type="PANTHER" id="PTHR47985:SF41">
    <property type="entry name" value="SERINE_THREONINE-PROTEIN KINASE PBL5-RELATED"/>
    <property type="match status" value="1"/>
</dbReference>
<organism evidence="15 16">
    <name type="scientific">Heracleum sosnowskyi</name>
    <dbReference type="NCBI Taxonomy" id="360622"/>
    <lineage>
        <taxon>Eukaryota</taxon>
        <taxon>Viridiplantae</taxon>
        <taxon>Streptophyta</taxon>
        <taxon>Embryophyta</taxon>
        <taxon>Tracheophyta</taxon>
        <taxon>Spermatophyta</taxon>
        <taxon>Magnoliopsida</taxon>
        <taxon>eudicotyledons</taxon>
        <taxon>Gunneridae</taxon>
        <taxon>Pentapetalae</taxon>
        <taxon>asterids</taxon>
        <taxon>campanulids</taxon>
        <taxon>Apiales</taxon>
        <taxon>Apiaceae</taxon>
        <taxon>Apioideae</taxon>
        <taxon>apioid superclade</taxon>
        <taxon>Tordylieae</taxon>
        <taxon>Tordyliinae</taxon>
        <taxon>Heracleum</taxon>
    </lineage>
</organism>
<sequence length="401" mass="44766">MNCFPWVKDSSKKTKNNNNNKMKYKTLDQNYDQPGSNNDNDAKIDTEDDAVKVAPAKVDSKEDAEQSAVTKESKVGGGVDGDNKEKGKSKSYKLSELIDASDNFNMENFLGEGGFGKVFKGKLKDTGELVAIKQMDSDGTQGIREFVVEMMTLSLVAHPNLVKLFGYCAEGNQKLLVYEYMSLGSLEKHLYGPKRKGLDWNNRMKIAAGAARGLEYLHDKMNPPIIYRDLKSSNILLGENYHPKLSDFGLAKVGPTGTNTHVSTRVMGTEGYCAPEYAMTGQLTFKSDVYSFGVFLLEILTGREAIDHRRPSKDQNLVDWARPLLRDRKNIYHMVDPEIQGQYPAKQLYRAFATALICVQEQPSTRPRVSEVVKALDHIVSQPYYPQSPPAQSTTEIPVIS</sequence>
<dbReference type="PROSITE" id="PS00108">
    <property type="entry name" value="PROTEIN_KINASE_ST"/>
    <property type="match status" value="1"/>
</dbReference>
<keyword evidence="3" id="KW-1003">Cell membrane</keyword>
<dbReference type="InterPro" id="IPR017441">
    <property type="entry name" value="Protein_kinase_ATP_BS"/>
</dbReference>
<evidence type="ECO:0000313" key="15">
    <source>
        <dbReference type="EMBL" id="KAK1398501.1"/>
    </source>
</evidence>
<evidence type="ECO:0000256" key="5">
    <source>
        <dbReference type="ARBA" id="ARBA00022679"/>
    </source>
</evidence>
<evidence type="ECO:0000256" key="2">
    <source>
        <dbReference type="ARBA" id="ARBA00008684"/>
    </source>
</evidence>
<dbReference type="AlphaFoldDB" id="A0AAD8J9B0"/>
<feature type="compositionally biased region" description="Basic and acidic residues" evidence="13">
    <location>
        <begin position="40"/>
        <end position="51"/>
    </location>
</feature>
<keyword evidence="16" id="KW-1185">Reference proteome</keyword>
<dbReference type="PROSITE" id="PS00107">
    <property type="entry name" value="PROTEIN_KINASE_ATP"/>
    <property type="match status" value="1"/>
</dbReference>
<evidence type="ECO:0000256" key="11">
    <source>
        <dbReference type="PROSITE-ProRule" id="PRU10141"/>
    </source>
</evidence>
<evidence type="ECO:0000256" key="9">
    <source>
        <dbReference type="ARBA" id="ARBA00023136"/>
    </source>
</evidence>
<dbReference type="FunFam" id="1.10.510.10:FF:000032">
    <property type="entry name" value="Serine/threonine-protein kinase PBS1"/>
    <property type="match status" value="1"/>
</dbReference>
<dbReference type="GO" id="GO:0005886">
    <property type="term" value="C:plasma membrane"/>
    <property type="evidence" value="ECO:0007669"/>
    <property type="project" value="UniProtKB-SubCell"/>
</dbReference>
<protein>
    <submittedName>
        <fullName evidence="15">Serine/threonine-protein kinase PBL5</fullName>
    </submittedName>
</protein>
<accession>A0AAD8J9B0</accession>
<comment type="caution">
    <text evidence="15">The sequence shown here is derived from an EMBL/GenBank/DDBJ whole genome shotgun (WGS) entry which is preliminary data.</text>
</comment>
<keyword evidence="4 12" id="KW-0723">Serine/threonine-protein kinase</keyword>
<comment type="subcellular location">
    <subcellularLocation>
        <location evidence="1">Cell membrane</location>
        <topology evidence="1">Lipid-anchor</topology>
    </subcellularLocation>
</comment>
<feature type="binding site" evidence="11">
    <location>
        <position position="133"/>
    </location>
    <ligand>
        <name>ATP</name>
        <dbReference type="ChEBI" id="CHEBI:30616"/>
    </ligand>
</feature>
<evidence type="ECO:0000256" key="8">
    <source>
        <dbReference type="ARBA" id="ARBA00022840"/>
    </source>
</evidence>
<evidence type="ECO:0000256" key="6">
    <source>
        <dbReference type="ARBA" id="ARBA00022741"/>
    </source>
</evidence>
<evidence type="ECO:0000259" key="14">
    <source>
        <dbReference type="PROSITE" id="PS50011"/>
    </source>
</evidence>
<feature type="domain" description="Protein kinase" evidence="14">
    <location>
        <begin position="104"/>
        <end position="385"/>
    </location>
</feature>
<keyword evidence="7 15" id="KW-0418">Kinase</keyword>
<evidence type="ECO:0000256" key="4">
    <source>
        <dbReference type="ARBA" id="ARBA00022527"/>
    </source>
</evidence>